<dbReference type="KEGG" id="pseo:OM33_19085"/>
<name>A0A0A7EKH5_9GAMM</name>
<evidence type="ECO:0000256" key="3">
    <source>
        <dbReference type="ARBA" id="ARBA00023163"/>
    </source>
</evidence>
<dbReference type="PANTHER" id="PTHR47506">
    <property type="entry name" value="TRANSCRIPTIONAL REGULATORY PROTEIN"/>
    <property type="match status" value="1"/>
</dbReference>
<dbReference type="HOGENOM" id="CLU_069356_28_0_6"/>
<sequence>MRSAEFDREFVLRAAMKAFMHKGFNKTSMQDLKSATGLHPGSIYCAFDNKKGLLLAAIEQYNKDSSACFSAFFDKAASPLAGLIDYLNYIVEQCISCEPEASCLLQKALNELAEQDNDVQKLVSEQLNRWQSGLEAVIALAQKQGEISGERDAKCRARSLVMSIYGLRTYGYTHPEADDLRALAKQVLKDISV</sequence>
<protein>
    <submittedName>
        <fullName evidence="6">TetR family transcriptional regulator</fullName>
    </submittedName>
</protein>
<evidence type="ECO:0000313" key="7">
    <source>
        <dbReference type="Proteomes" id="UP000030341"/>
    </source>
</evidence>
<feature type="domain" description="HTH tetR-type" evidence="5">
    <location>
        <begin position="5"/>
        <end position="65"/>
    </location>
</feature>
<evidence type="ECO:0000256" key="1">
    <source>
        <dbReference type="ARBA" id="ARBA00023015"/>
    </source>
</evidence>
<evidence type="ECO:0000256" key="2">
    <source>
        <dbReference type="ARBA" id="ARBA00023125"/>
    </source>
</evidence>
<dbReference type="InterPro" id="IPR023772">
    <property type="entry name" value="DNA-bd_HTH_TetR-type_CS"/>
</dbReference>
<dbReference type="eggNOG" id="COG1309">
    <property type="taxonomic scope" value="Bacteria"/>
</dbReference>
<keyword evidence="3" id="KW-0804">Transcription</keyword>
<dbReference type="PROSITE" id="PS01081">
    <property type="entry name" value="HTH_TETR_1"/>
    <property type="match status" value="1"/>
</dbReference>
<dbReference type="RefSeq" id="WP_040135967.1">
    <property type="nucleotide sequence ID" value="NZ_CP009889.1"/>
</dbReference>
<dbReference type="InterPro" id="IPR036271">
    <property type="entry name" value="Tet_transcr_reg_TetR-rel_C_sf"/>
</dbReference>
<accession>A0A0A7EKH5</accession>
<dbReference type="InterPro" id="IPR001647">
    <property type="entry name" value="HTH_TetR"/>
</dbReference>
<evidence type="ECO:0000259" key="5">
    <source>
        <dbReference type="PROSITE" id="PS50977"/>
    </source>
</evidence>
<dbReference type="GO" id="GO:0003677">
    <property type="term" value="F:DNA binding"/>
    <property type="evidence" value="ECO:0007669"/>
    <property type="project" value="UniProtKB-UniRule"/>
</dbReference>
<dbReference type="OrthoDB" id="270177at2"/>
<feature type="DNA-binding region" description="H-T-H motif" evidence="4">
    <location>
        <begin position="28"/>
        <end position="47"/>
    </location>
</feature>
<dbReference type="Pfam" id="PF16925">
    <property type="entry name" value="TetR_C_13"/>
    <property type="match status" value="1"/>
</dbReference>
<reference evidence="6 7" key="1">
    <citation type="submission" date="2014-11" db="EMBL/GenBank/DDBJ databases">
        <title>Complete Genome Sequence of Pseudoalteromonas sp. Strain OCN003 Isolated from Kaneohe Bay, Oahu, Hawaii.</title>
        <authorList>
            <person name="Beurmann S."/>
            <person name="Videau P."/>
            <person name="Ushijima B."/>
            <person name="Smith A.M."/>
            <person name="Aeby G.S."/>
            <person name="Callahan S.M."/>
            <person name="Belcaid M."/>
        </authorList>
    </citation>
    <scope>NUCLEOTIDE SEQUENCE [LARGE SCALE GENOMIC DNA]</scope>
    <source>
        <strain evidence="6 7">OCN003</strain>
    </source>
</reference>
<dbReference type="SUPFAM" id="SSF46689">
    <property type="entry name" value="Homeodomain-like"/>
    <property type="match status" value="1"/>
</dbReference>
<dbReference type="PROSITE" id="PS50977">
    <property type="entry name" value="HTH_TETR_2"/>
    <property type="match status" value="1"/>
</dbReference>
<dbReference type="Gene3D" id="1.10.357.10">
    <property type="entry name" value="Tetracycline Repressor, domain 2"/>
    <property type="match status" value="1"/>
</dbReference>
<evidence type="ECO:0000313" key="6">
    <source>
        <dbReference type="EMBL" id="AIY67170.1"/>
    </source>
</evidence>
<dbReference type="PRINTS" id="PR00455">
    <property type="entry name" value="HTHTETR"/>
</dbReference>
<organism evidence="6 7">
    <name type="scientific">Pseudoalteromonas piratica</name>
    <dbReference type="NCBI Taxonomy" id="1348114"/>
    <lineage>
        <taxon>Bacteria</taxon>
        <taxon>Pseudomonadati</taxon>
        <taxon>Pseudomonadota</taxon>
        <taxon>Gammaproteobacteria</taxon>
        <taxon>Alteromonadales</taxon>
        <taxon>Pseudoalteromonadaceae</taxon>
        <taxon>Pseudoalteromonas</taxon>
    </lineage>
</organism>
<dbReference type="AlphaFoldDB" id="A0A0A7EKH5"/>
<proteinExistence type="predicted"/>
<dbReference type="SUPFAM" id="SSF48498">
    <property type="entry name" value="Tetracyclin repressor-like, C-terminal domain"/>
    <property type="match status" value="1"/>
</dbReference>
<dbReference type="InterPro" id="IPR011075">
    <property type="entry name" value="TetR_C"/>
</dbReference>
<gene>
    <name evidence="6" type="ORF">OM33_19085</name>
</gene>
<dbReference type="Proteomes" id="UP000030341">
    <property type="component" value="Chromosome 2"/>
</dbReference>
<dbReference type="InterPro" id="IPR009057">
    <property type="entry name" value="Homeodomain-like_sf"/>
</dbReference>
<keyword evidence="2 4" id="KW-0238">DNA-binding</keyword>
<dbReference type="PANTHER" id="PTHR47506:SF8">
    <property type="entry name" value="REPRESSOR OF PUTATIVE XENOBIOTIC REDUCTASE TETR FAMILY-RELATED"/>
    <property type="match status" value="1"/>
</dbReference>
<keyword evidence="1" id="KW-0805">Transcription regulation</keyword>
<evidence type="ECO:0000256" key="4">
    <source>
        <dbReference type="PROSITE-ProRule" id="PRU00335"/>
    </source>
</evidence>
<dbReference type="EMBL" id="CP009889">
    <property type="protein sequence ID" value="AIY67170.1"/>
    <property type="molecule type" value="Genomic_DNA"/>
</dbReference>
<dbReference type="Pfam" id="PF00440">
    <property type="entry name" value="TetR_N"/>
    <property type="match status" value="1"/>
</dbReference>
<keyword evidence="7" id="KW-1185">Reference proteome</keyword>
<dbReference type="STRING" id="1348114.OM33_19085"/>